<dbReference type="InParanoid" id="A0A7J8GQZ2"/>
<evidence type="ECO:0000313" key="3">
    <source>
        <dbReference type="EMBL" id="KAF6462386.1"/>
    </source>
</evidence>
<proteinExistence type="predicted"/>
<organism evidence="3 4">
    <name type="scientific">Molossus molossus</name>
    <name type="common">Pallas' mastiff bat</name>
    <name type="synonym">Vespertilio molossus</name>
    <dbReference type="NCBI Taxonomy" id="27622"/>
    <lineage>
        <taxon>Eukaryota</taxon>
        <taxon>Metazoa</taxon>
        <taxon>Chordata</taxon>
        <taxon>Craniata</taxon>
        <taxon>Vertebrata</taxon>
        <taxon>Euteleostomi</taxon>
        <taxon>Mammalia</taxon>
        <taxon>Eutheria</taxon>
        <taxon>Laurasiatheria</taxon>
        <taxon>Chiroptera</taxon>
        <taxon>Yangochiroptera</taxon>
        <taxon>Molossidae</taxon>
        <taxon>Molossus</taxon>
    </lineage>
</organism>
<feature type="compositionally biased region" description="Basic and acidic residues" evidence="2">
    <location>
        <begin position="1042"/>
        <end position="1053"/>
    </location>
</feature>
<dbReference type="InterPro" id="IPR001680">
    <property type="entry name" value="WD40_rpt"/>
</dbReference>
<dbReference type="EMBL" id="JACASF010000008">
    <property type="protein sequence ID" value="KAF6462386.1"/>
    <property type="molecule type" value="Genomic_DNA"/>
</dbReference>
<dbReference type="InterPro" id="IPR015943">
    <property type="entry name" value="WD40/YVTN_repeat-like_dom_sf"/>
</dbReference>
<evidence type="ECO:0000313" key="4">
    <source>
        <dbReference type="Proteomes" id="UP000550707"/>
    </source>
</evidence>
<feature type="region of interest" description="Disordered" evidence="2">
    <location>
        <begin position="1005"/>
        <end position="1053"/>
    </location>
</feature>
<feature type="region of interest" description="Disordered" evidence="2">
    <location>
        <begin position="258"/>
        <end position="283"/>
    </location>
</feature>
<dbReference type="PROSITE" id="PS50082">
    <property type="entry name" value="WD_REPEATS_2"/>
    <property type="match status" value="2"/>
</dbReference>
<dbReference type="AlphaFoldDB" id="A0A7J8GQZ2"/>
<comment type="caution">
    <text evidence="3">The sequence shown here is derived from an EMBL/GenBank/DDBJ whole genome shotgun (WGS) entry which is preliminary data.</text>
</comment>
<evidence type="ECO:0008006" key="5">
    <source>
        <dbReference type="Google" id="ProtNLM"/>
    </source>
</evidence>
<dbReference type="PROSITE" id="PS50294">
    <property type="entry name" value="WD_REPEATS_REGION"/>
    <property type="match status" value="2"/>
</dbReference>
<evidence type="ECO:0000256" key="1">
    <source>
        <dbReference type="PROSITE-ProRule" id="PRU00221"/>
    </source>
</evidence>
<accession>A0A7J8GQZ2</accession>
<keyword evidence="4" id="KW-1185">Reference proteome</keyword>
<keyword evidence="1" id="KW-0853">WD repeat</keyword>
<dbReference type="Pfam" id="PF00400">
    <property type="entry name" value="WD40"/>
    <property type="match status" value="3"/>
</dbReference>
<dbReference type="PANTHER" id="PTHR44525">
    <property type="entry name" value="WD REPEAT-CONTAINING PROTEIN 27"/>
    <property type="match status" value="1"/>
</dbReference>
<feature type="compositionally biased region" description="Low complexity" evidence="2">
    <location>
        <begin position="878"/>
        <end position="890"/>
    </location>
</feature>
<dbReference type="SUPFAM" id="SSF50978">
    <property type="entry name" value="WD40 repeat-like"/>
    <property type="match status" value="2"/>
</dbReference>
<dbReference type="PANTHER" id="PTHR44525:SF1">
    <property type="entry name" value="WD REPEAT-CONTAINING PROTEIN 27"/>
    <property type="match status" value="1"/>
</dbReference>
<dbReference type="InterPro" id="IPR042411">
    <property type="entry name" value="WDR27"/>
</dbReference>
<name>A0A7J8GQZ2_MOLMO</name>
<feature type="region of interest" description="Disordered" evidence="2">
    <location>
        <begin position="476"/>
        <end position="509"/>
    </location>
</feature>
<feature type="repeat" description="WD" evidence="1">
    <location>
        <begin position="564"/>
        <end position="605"/>
    </location>
</feature>
<gene>
    <name evidence="3" type="ORF">HJG59_011400</name>
</gene>
<dbReference type="Gene3D" id="2.130.10.10">
    <property type="entry name" value="YVTN repeat-like/Quinoprotein amine dehydrogenase"/>
    <property type="match status" value="3"/>
</dbReference>
<feature type="compositionally biased region" description="Basic and acidic residues" evidence="2">
    <location>
        <begin position="270"/>
        <end position="283"/>
    </location>
</feature>
<sequence>MQEPQGSSTSDGHGGDVVAERYLVESQQSASHIQLACRPPLCAFPLDGTALCVWSSEDPPHQLLILRGHHQPITAVAFGNTGSPLLVCSASQDYVITWELQECRERARRGAVPRGLVLGTLLGTVVCVRYSPDDRVAAVCAGNKVLVLDVKSRCTRVELEGHQGPVTTAEFCAWRTHVISASEDRSFKVWDYCQGSLVHSSSVLTASPLLSLFVDGGSRQLVVGCAQGQLWVFSLVESHHYRPVTRVDLRKETDSFSTRRVGSRLGSQPGEREPPPAHKLDRGDEADTALPVLGLSGCDLSLILNPGHGGLAPETAGGLWVGSTVGSLVLNLASFELEAVLYYKDFRNLSIQVAGSCALMSRNDKAFCLLASMFGNEIAVLEVDLAALVRSQQHPHLETHLSVLPSSCVFPPSPLYFGPAEEDCAKPASHRQAAARSALRDQPLVFHSRIRSSGYTSAPQGSELVSSNPEDWAFSPSAAMFSPKTGTRGDSRRSSKCKKSHTYKDYPVDSSLPTRLRRQLTVAQGPGAVRCVQFSGDGRQLACGLANHLALVLAADLTGTPAVFSGHDGAVSALGWSHDNRWLLSASQDGTLRVWSVHRRELALSLGRDRLLKPVRCAQFYYLDSFVLLSSGPELQLLRCHLDTCKDEIKRYKQKSSCTPVLGLPTAGATEITSLSAMNEFYSHLVLTAGRDRTLEVFDLSVGRSAAVIAGAHSRPVHHICQNKGSSFTAQQPRAYDLFATMAVGDGIRLWDLRTLRCERRFEGHPNRCYPCGLAFSPCGRFVACGAEDRHAYVYEMRSSTFSHRLAGHTDTVTGVAFSPSTPQEVMFPPLTRRPSGSVFLGTSTPTVPGARGAEPFAPLGPDFETEAERKLWLEPKPGGASHPSSSPPAWTADCSCSRPSDRALRWPGLRRADGPARLPKGPLHPRLTHSWVPLSPSAQMWSSESRMFFNKNNLVFVSQPRLCRERERRPHSAALRKTASPASWPRFARCSGLCRGLRFSRFAAPPPRLNHKEGPAASSDTSGRPGNPLCTTHPPTAPDARLSRSPEESGCF</sequence>
<reference evidence="3 4" key="1">
    <citation type="journal article" date="2020" name="Nature">
        <title>Six reference-quality genomes reveal evolution of bat adaptations.</title>
        <authorList>
            <person name="Jebb D."/>
            <person name="Huang Z."/>
            <person name="Pippel M."/>
            <person name="Hughes G.M."/>
            <person name="Lavrichenko K."/>
            <person name="Devanna P."/>
            <person name="Winkler S."/>
            <person name="Jermiin L.S."/>
            <person name="Skirmuntt E.C."/>
            <person name="Katzourakis A."/>
            <person name="Burkitt-Gray L."/>
            <person name="Ray D.A."/>
            <person name="Sullivan K.A.M."/>
            <person name="Roscito J.G."/>
            <person name="Kirilenko B.M."/>
            <person name="Davalos L.M."/>
            <person name="Corthals A.P."/>
            <person name="Power M.L."/>
            <person name="Jones G."/>
            <person name="Ransome R.D."/>
            <person name="Dechmann D.K.N."/>
            <person name="Locatelli A.G."/>
            <person name="Puechmaille S.J."/>
            <person name="Fedrigo O."/>
            <person name="Jarvis E.D."/>
            <person name="Hiller M."/>
            <person name="Vernes S.C."/>
            <person name="Myers E.W."/>
            <person name="Teeling E.C."/>
        </authorList>
    </citation>
    <scope>NUCLEOTIDE SEQUENCE [LARGE SCALE GENOMIC DNA]</scope>
    <source>
        <strain evidence="3">MMolMol1</strain>
        <tissue evidence="3">Muscle</tissue>
    </source>
</reference>
<feature type="repeat" description="WD" evidence="1">
    <location>
        <begin position="159"/>
        <end position="200"/>
    </location>
</feature>
<feature type="compositionally biased region" description="Polar residues" evidence="2">
    <location>
        <begin position="1019"/>
        <end position="1035"/>
    </location>
</feature>
<evidence type="ECO:0000256" key="2">
    <source>
        <dbReference type="SAM" id="MobiDB-lite"/>
    </source>
</evidence>
<dbReference type="SMART" id="SM00320">
    <property type="entry name" value="WD40"/>
    <property type="match status" value="9"/>
</dbReference>
<dbReference type="Proteomes" id="UP000550707">
    <property type="component" value="Unassembled WGS sequence"/>
</dbReference>
<dbReference type="InterPro" id="IPR036322">
    <property type="entry name" value="WD40_repeat_dom_sf"/>
</dbReference>
<protein>
    <recommendedName>
        <fullName evidence="5">WD repeat domain 27</fullName>
    </recommendedName>
</protein>
<feature type="region of interest" description="Disordered" evidence="2">
    <location>
        <begin position="875"/>
        <end position="894"/>
    </location>
</feature>